<feature type="binding site" evidence="7">
    <location>
        <position position="241"/>
    </location>
    <ligand>
        <name>Zn(2+)</name>
        <dbReference type="ChEBI" id="CHEBI:29105"/>
        <note>catalytic</note>
    </ligand>
</feature>
<dbReference type="CDD" id="cd04280">
    <property type="entry name" value="ZnMc_astacin_like"/>
    <property type="match status" value="1"/>
</dbReference>
<dbReference type="PANTHER" id="PTHR10127">
    <property type="entry name" value="DISCOIDIN, CUB, EGF, LAMININ , AND ZINC METALLOPROTEASE DOMAIN CONTAINING"/>
    <property type="match status" value="1"/>
</dbReference>
<feature type="chain" id="PRO_5042664169" description="Metalloendopeptidase" evidence="8">
    <location>
        <begin position="17"/>
        <end position="298"/>
    </location>
</feature>
<dbReference type="EC" id="3.4.24.-" evidence="8"/>
<evidence type="ECO:0000256" key="4">
    <source>
        <dbReference type="ARBA" id="ARBA00022833"/>
    </source>
</evidence>
<evidence type="ECO:0000256" key="7">
    <source>
        <dbReference type="PROSITE-ProRule" id="PRU01211"/>
    </source>
</evidence>
<keyword evidence="5 7" id="KW-0482">Metalloprotease</keyword>
<feature type="domain" description="Peptidase M12A" evidence="9">
    <location>
        <begin position="141"/>
        <end position="298"/>
    </location>
</feature>
<dbReference type="AlphaFoldDB" id="A0AAN8ESK7"/>
<evidence type="ECO:0000256" key="2">
    <source>
        <dbReference type="ARBA" id="ARBA00022723"/>
    </source>
</evidence>
<evidence type="ECO:0000259" key="9">
    <source>
        <dbReference type="PROSITE" id="PS51864"/>
    </source>
</evidence>
<evidence type="ECO:0000256" key="5">
    <source>
        <dbReference type="ARBA" id="ARBA00023049"/>
    </source>
</evidence>
<feature type="binding site" evidence="7">
    <location>
        <position position="247"/>
    </location>
    <ligand>
        <name>Zn(2+)</name>
        <dbReference type="ChEBI" id="CHEBI:29105"/>
        <note>catalytic</note>
    </ligand>
</feature>
<feature type="signal peptide" evidence="8">
    <location>
        <begin position="1"/>
        <end position="16"/>
    </location>
</feature>
<dbReference type="PANTHER" id="PTHR10127:SF780">
    <property type="entry name" value="METALLOENDOPEPTIDASE"/>
    <property type="match status" value="1"/>
</dbReference>
<protein>
    <recommendedName>
        <fullName evidence="8">Metalloendopeptidase</fullName>
        <ecNumber evidence="8">3.4.24.-</ecNumber>
    </recommendedName>
</protein>
<keyword evidence="4 7" id="KW-0862">Zinc</keyword>
<evidence type="ECO:0000256" key="1">
    <source>
        <dbReference type="ARBA" id="ARBA00022670"/>
    </source>
</evidence>
<reference evidence="10 11" key="1">
    <citation type="submission" date="2019-10" db="EMBL/GenBank/DDBJ databases">
        <title>Assembly and Annotation for the nematode Trichostrongylus colubriformis.</title>
        <authorList>
            <person name="Martin J."/>
        </authorList>
    </citation>
    <scope>NUCLEOTIDE SEQUENCE [LARGE SCALE GENOMIC DNA]</scope>
    <source>
        <strain evidence="10">G859</strain>
        <tissue evidence="10">Whole worm</tissue>
    </source>
</reference>
<dbReference type="InterPro" id="IPR001506">
    <property type="entry name" value="Peptidase_M12A"/>
</dbReference>
<dbReference type="InterPro" id="IPR034035">
    <property type="entry name" value="Astacin-like_dom"/>
</dbReference>
<dbReference type="Gene3D" id="3.40.390.10">
    <property type="entry name" value="Collagenase (Catalytic Domain)"/>
    <property type="match status" value="1"/>
</dbReference>
<organism evidence="10 11">
    <name type="scientific">Trichostrongylus colubriformis</name>
    <name type="common">Black scour worm</name>
    <dbReference type="NCBI Taxonomy" id="6319"/>
    <lineage>
        <taxon>Eukaryota</taxon>
        <taxon>Metazoa</taxon>
        <taxon>Ecdysozoa</taxon>
        <taxon>Nematoda</taxon>
        <taxon>Chromadorea</taxon>
        <taxon>Rhabditida</taxon>
        <taxon>Rhabditina</taxon>
        <taxon>Rhabditomorpha</taxon>
        <taxon>Strongyloidea</taxon>
        <taxon>Trichostrongylidae</taxon>
        <taxon>Trichostrongylus</taxon>
    </lineage>
</organism>
<dbReference type="PROSITE" id="PS51864">
    <property type="entry name" value="ASTACIN"/>
    <property type="match status" value="1"/>
</dbReference>
<dbReference type="EMBL" id="WIXE01024963">
    <property type="protein sequence ID" value="KAK5965137.1"/>
    <property type="molecule type" value="Genomic_DNA"/>
</dbReference>
<keyword evidence="3 7" id="KW-0378">Hydrolase</keyword>
<keyword evidence="11" id="KW-1185">Reference proteome</keyword>
<dbReference type="GO" id="GO:0006508">
    <property type="term" value="P:proteolysis"/>
    <property type="evidence" value="ECO:0007669"/>
    <property type="project" value="UniProtKB-KW"/>
</dbReference>
<dbReference type="InterPro" id="IPR024079">
    <property type="entry name" value="MetalloPept_cat_dom_sf"/>
</dbReference>
<comment type="caution">
    <text evidence="7">Lacks conserved residue(s) required for the propagation of feature annotation.</text>
</comment>
<feature type="active site" evidence="7">
    <location>
        <position position="238"/>
    </location>
</feature>
<dbReference type="Pfam" id="PF01400">
    <property type="entry name" value="Astacin"/>
    <property type="match status" value="1"/>
</dbReference>
<accession>A0AAN8ESK7</accession>
<keyword evidence="8" id="KW-0732">Signal</keyword>
<evidence type="ECO:0000256" key="3">
    <source>
        <dbReference type="ARBA" id="ARBA00022801"/>
    </source>
</evidence>
<name>A0AAN8ESK7_TRICO</name>
<proteinExistence type="predicted"/>
<evidence type="ECO:0000313" key="10">
    <source>
        <dbReference type="EMBL" id="KAK5965137.1"/>
    </source>
</evidence>
<sequence>MRHLLLVLLVAVIVHSASIGEKINGFFNGSFVENLKNAAKVGIKKALEGTGLLKIRDKIKSLRSKIRAKLTLSKEKRAALAEKLKNLKIIKDTKGTSGDSVVDVNQKSEIGSVLYQSDIALNAEQAQEIEDQVNEKRVKRAAFVDHHFPDTLWKDGQVFYDFYPTLGERAKQVFVLAAKAWESKTCLNFTKVDHEKYGHIDVSQFNGCWSHLGFQFGKKLQDLSVGEGCHTVGIVAHEIGHALGLYHTMNRPDRDNFITVNSDKIQPEYLDQFILYTKNIETYGITYDYGSIMHYGAT</sequence>
<dbReference type="Proteomes" id="UP001331761">
    <property type="component" value="Unassembled WGS sequence"/>
</dbReference>
<comment type="caution">
    <text evidence="10">The sequence shown here is derived from an EMBL/GenBank/DDBJ whole genome shotgun (WGS) entry which is preliminary data.</text>
</comment>
<evidence type="ECO:0000256" key="6">
    <source>
        <dbReference type="ARBA" id="ARBA00023157"/>
    </source>
</evidence>
<gene>
    <name evidence="10" type="ORF">GCK32_014696</name>
</gene>
<feature type="binding site" evidence="7">
    <location>
        <position position="237"/>
    </location>
    <ligand>
        <name>Zn(2+)</name>
        <dbReference type="ChEBI" id="CHEBI:29105"/>
        <note>catalytic</note>
    </ligand>
</feature>
<dbReference type="GO" id="GO:0008270">
    <property type="term" value="F:zinc ion binding"/>
    <property type="evidence" value="ECO:0007669"/>
    <property type="project" value="UniProtKB-UniRule"/>
</dbReference>
<evidence type="ECO:0000256" key="8">
    <source>
        <dbReference type="RuleBase" id="RU361183"/>
    </source>
</evidence>
<evidence type="ECO:0000313" key="11">
    <source>
        <dbReference type="Proteomes" id="UP001331761"/>
    </source>
</evidence>
<dbReference type="SUPFAM" id="SSF55486">
    <property type="entry name" value="Metalloproteases ('zincins'), catalytic domain"/>
    <property type="match status" value="1"/>
</dbReference>
<dbReference type="SMART" id="SM00235">
    <property type="entry name" value="ZnMc"/>
    <property type="match status" value="1"/>
</dbReference>
<comment type="cofactor">
    <cofactor evidence="7 8">
        <name>Zn(2+)</name>
        <dbReference type="ChEBI" id="CHEBI:29105"/>
    </cofactor>
    <text evidence="7 8">Binds 1 zinc ion per subunit.</text>
</comment>
<keyword evidence="1 7" id="KW-0645">Protease</keyword>
<dbReference type="PRINTS" id="PR00480">
    <property type="entry name" value="ASTACIN"/>
</dbReference>
<keyword evidence="2 7" id="KW-0479">Metal-binding</keyword>
<dbReference type="InterPro" id="IPR006026">
    <property type="entry name" value="Peptidase_Metallo"/>
</dbReference>
<feature type="non-terminal residue" evidence="10">
    <location>
        <position position="298"/>
    </location>
</feature>
<dbReference type="GO" id="GO:0004222">
    <property type="term" value="F:metalloendopeptidase activity"/>
    <property type="evidence" value="ECO:0007669"/>
    <property type="project" value="UniProtKB-UniRule"/>
</dbReference>
<keyword evidence="6" id="KW-1015">Disulfide bond</keyword>